<evidence type="ECO:0000256" key="1">
    <source>
        <dbReference type="SAM" id="MobiDB-lite"/>
    </source>
</evidence>
<protein>
    <recommendedName>
        <fullName evidence="4">YheC/D like ATP-grasp</fullName>
    </recommendedName>
</protein>
<dbReference type="Gene3D" id="3.30.470.20">
    <property type="entry name" value="ATP-grasp fold, B domain"/>
    <property type="match status" value="1"/>
</dbReference>
<dbReference type="RefSeq" id="WP_274455347.1">
    <property type="nucleotide sequence ID" value="NZ_CP067097.1"/>
</dbReference>
<comment type="caution">
    <text evidence="2">The sequence shown here is derived from an EMBL/GenBank/DDBJ whole genome shotgun (WGS) entry which is preliminary data.</text>
</comment>
<gene>
    <name evidence="2" type="ORF">J2S03_000478</name>
</gene>
<dbReference type="EMBL" id="JAUSTP010000002">
    <property type="protein sequence ID" value="MDQ0188666.1"/>
    <property type="molecule type" value="Genomic_DNA"/>
</dbReference>
<dbReference type="Proteomes" id="UP001232973">
    <property type="component" value="Unassembled WGS sequence"/>
</dbReference>
<dbReference type="Pfam" id="PF14398">
    <property type="entry name" value="ATPgrasp_YheCD"/>
    <property type="match status" value="1"/>
</dbReference>
<evidence type="ECO:0000313" key="3">
    <source>
        <dbReference type="Proteomes" id="UP001232973"/>
    </source>
</evidence>
<dbReference type="InterPro" id="IPR026838">
    <property type="entry name" value="YheC/D"/>
</dbReference>
<proteinExistence type="predicted"/>
<evidence type="ECO:0000313" key="2">
    <source>
        <dbReference type="EMBL" id="MDQ0188666.1"/>
    </source>
</evidence>
<evidence type="ECO:0008006" key="4">
    <source>
        <dbReference type="Google" id="ProtNLM"/>
    </source>
</evidence>
<sequence length="283" mass="32522">MRHHARLPRPSRVAAHEEKRGPGARRRKPELGKYLLYVHFAKDTFIRKFLPPTRRYRHETVRSFLNQYGVVYLKPQGGSRGRGIMKVWRRDGAVYVQHTVYAPKRFASVDEALTYIDQKRGGQGYVVQRGIALAKVHGRPFDIRVMMQKDVPGGQWLYAGMVAKVAGKGSAVTNVALSRGAVMRVEEALKQGLGWNAVSIRRCKNQMIQLAKRAAKHFDTYQPYREIGFDMAVDTNGRIWLLEENTAPSHPLFAKLKADLSMYRRIQFRWGRYQRALRAKRSG</sequence>
<feature type="region of interest" description="Disordered" evidence="1">
    <location>
        <begin position="1"/>
        <end position="26"/>
    </location>
</feature>
<keyword evidence="3" id="KW-1185">Reference proteome</keyword>
<dbReference type="SUPFAM" id="SSF56059">
    <property type="entry name" value="Glutathione synthetase ATP-binding domain-like"/>
    <property type="match status" value="1"/>
</dbReference>
<organism evidence="2 3">
    <name type="scientific">Alicyclobacillus cycloheptanicus</name>
    <dbReference type="NCBI Taxonomy" id="1457"/>
    <lineage>
        <taxon>Bacteria</taxon>
        <taxon>Bacillati</taxon>
        <taxon>Bacillota</taxon>
        <taxon>Bacilli</taxon>
        <taxon>Bacillales</taxon>
        <taxon>Alicyclobacillaceae</taxon>
        <taxon>Alicyclobacillus</taxon>
    </lineage>
</organism>
<reference evidence="2 3" key="1">
    <citation type="submission" date="2023-07" db="EMBL/GenBank/DDBJ databases">
        <title>Genomic Encyclopedia of Type Strains, Phase IV (KMG-IV): sequencing the most valuable type-strain genomes for metagenomic binning, comparative biology and taxonomic classification.</title>
        <authorList>
            <person name="Goeker M."/>
        </authorList>
    </citation>
    <scope>NUCLEOTIDE SEQUENCE [LARGE SCALE GENOMIC DNA]</scope>
    <source>
        <strain evidence="2 3">DSM 4006</strain>
    </source>
</reference>
<name>A0ABT9XED6_9BACL</name>
<accession>A0ABT9XED6</accession>